<accession>A0ABD3SSA2</accession>
<dbReference type="Proteomes" id="UP001530377">
    <property type="component" value="Unassembled WGS sequence"/>
</dbReference>
<keyword evidence="2" id="KW-1185">Reference proteome</keyword>
<dbReference type="Gene3D" id="3.90.1410.10">
    <property type="entry name" value="set domain protein methyltransferase, domain 1"/>
    <property type="match status" value="1"/>
</dbReference>
<dbReference type="SUPFAM" id="SSF82199">
    <property type="entry name" value="SET domain"/>
    <property type="match status" value="1"/>
</dbReference>
<evidence type="ECO:0000313" key="2">
    <source>
        <dbReference type="Proteomes" id="UP001530377"/>
    </source>
</evidence>
<evidence type="ECO:0008006" key="3">
    <source>
        <dbReference type="Google" id="ProtNLM"/>
    </source>
</evidence>
<sequence>MDRFSCHLSRQVPCQAGASPPPSPPTMVNKIITNLVLASALGTGSTSAFATPRVQLLPSAKSPTVHSLLGRRRRWQQRSSSTVVVVVPRSTRVDVAEDAVRDTDYLQEWAANTCGVQQREGLVLFSDDVDWQDVQIATTIDAPAGTCVMYVPSSAFLTSYGSRSEFGRLDGAEKLIGNLAGADQFPLFYLFLKVLVEYERGEDSAWRPWLNSLPRVFNNGAAMTPGCYDCLPPLAAKFCMEERVKYINCKQALKTVDFIDDEVKADDELLKWVYNVVGTRSLEVNGERIIIPMADMFNHVSTGHEVEISYDEEGSCLVYTTTDVPGGSPLRMSYGDYYLTNPSATLAKYGFVDESCPSTYCKMMDIIPSTELRDIGLSFSRMLFYKDTGDVSEEVYDVILHQILSENWQAQREFYNACVTGDADTKEAYHAQYLGRTMAVLKDHVDKFLKELDELYEKASTKDLSKHPRLPLVLAHNDCTNVHEGEGEDRSHRGPDDVFVNRFPPPKVMLCEIVSVLHHLHIMTKEKFKKVKFLLFWKLSSWRPLTGEHIASARITYSSRTDRRFKASLVKVQYDDSSWPSILLKFGDQVPPPLRYGKQVMKRSSCNRAGSPNPSEGAFV</sequence>
<dbReference type="AlphaFoldDB" id="A0ABD3SSA2"/>
<dbReference type="PANTHER" id="PTHR13271:SF137">
    <property type="entry name" value="SET DOMAIN-CONTAINING PROTEIN"/>
    <property type="match status" value="1"/>
</dbReference>
<gene>
    <name evidence="1" type="ORF">ACHAXA_003764</name>
</gene>
<dbReference type="EMBL" id="JALLPB020000003">
    <property type="protein sequence ID" value="KAL3827495.1"/>
    <property type="molecule type" value="Genomic_DNA"/>
</dbReference>
<proteinExistence type="predicted"/>
<protein>
    <recommendedName>
        <fullName evidence="3">SET domain-containing protein</fullName>
    </recommendedName>
</protein>
<reference evidence="1 2" key="1">
    <citation type="submission" date="2024-10" db="EMBL/GenBank/DDBJ databases">
        <title>Updated reference genomes for cyclostephanoid diatoms.</title>
        <authorList>
            <person name="Roberts W.R."/>
            <person name="Alverson A.J."/>
        </authorList>
    </citation>
    <scope>NUCLEOTIDE SEQUENCE [LARGE SCALE GENOMIC DNA]</scope>
    <source>
        <strain evidence="1 2">AJA228-03</strain>
    </source>
</reference>
<dbReference type="PANTHER" id="PTHR13271">
    <property type="entry name" value="UNCHARACTERIZED PUTATIVE METHYLTRANSFERASE"/>
    <property type="match status" value="1"/>
</dbReference>
<dbReference type="InterPro" id="IPR046341">
    <property type="entry name" value="SET_dom_sf"/>
</dbReference>
<name>A0ABD3SSA2_9STRA</name>
<organism evidence="1 2">
    <name type="scientific">Cyclostephanos tholiformis</name>
    <dbReference type="NCBI Taxonomy" id="382380"/>
    <lineage>
        <taxon>Eukaryota</taxon>
        <taxon>Sar</taxon>
        <taxon>Stramenopiles</taxon>
        <taxon>Ochrophyta</taxon>
        <taxon>Bacillariophyta</taxon>
        <taxon>Coscinodiscophyceae</taxon>
        <taxon>Thalassiosirophycidae</taxon>
        <taxon>Stephanodiscales</taxon>
        <taxon>Stephanodiscaceae</taxon>
        <taxon>Cyclostephanos</taxon>
    </lineage>
</organism>
<comment type="caution">
    <text evidence="1">The sequence shown here is derived from an EMBL/GenBank/DDBJ whole genome shotgun (WGS) entry which is preliminary data.</text>
</comment>
<dbReference type="CDD" id="cd10527">
    <property type="entry name" value="SET_LSMT"/>
    <property type="match status" value="1"/>
</dbReference>
<dbReference type="InterPro" id="IPR050600">
    <property type="entry name" value="SETD3_SETD6_MTase"/>
</dbReference>
<evidence type="ECO:0000313" key="1">
    <source>
        <dbReference type="EMBL" id="KAL3827495.1"/>
    </source>
</evidence>